<dbReference type="Proteomes" id="UP000629468">
    <property type="component" value="Unassembled WGS sequence"/>
</dbReference>
<comment type="caution">
    <text evidence="2">The sequence shown here is derived from an EMBL/GenBank/DDBJ whole genome shotgun (WGS) entry which is preliminary data.</text>
</comment>
<evidence type="ECO:0000313" key="2">
    <source>
        <dbReference type="EMBL" id="KAF7761346.1"/>
    </source>
</evidence>
<accession>A0A8H7C3K2</accession>
<organism evidence="2 3">
    <name type="scientific">Agaricus bisporus var. burnettii</name>
    <dbReference type="NCBI Taxonomy" id="192524"/>
    <lineage>
        <taxon>Eukaryota</taxon>
        <taxon>Fungi</taxon>
        <taxon>Dikarya</taxon>
        <taxon>Basidiomycota</taxon>
        <taxon>Agaricomycotina</taxon>
        <taxon>Agaricomycetes</taxon>
        <taxon>Agaricomycetidae</taxon>
        <taxon>Agaricales</taxon>
        <taxon>Agaricineae</taxon>
        <taxon>Agaricaceae</taxon>
        <taxon>Agaricus</taxon>
    </lineage>
</organism>
<protein>
    <submittedName>
        <fullName evidence="2">Uncharacterized protein</fullName>
    </submittedName>
</protein>
<dbReference type="EMBL" id="JABXXO010000013">
    <property type="protein sequence ID" value="KAF7761346.1"/>
    <property type="molecule type" value="Genomic_DNA"/>
</dbReference>
<gene>
    <name evidence="2" type="ORF">Agabi119p4_9338</name>
</gene>
<evidence type="ECO:0000313" key="3">
    <source>
        <dbReference type="Proteomes" id="UP000629468"/>
    </source>
</evidence>
<name>A0A8H7C3K2_AGABI</name>
<dbReference type="AlphaFoldDB" id="A0A8H7C3K2"/>
<feature type="region of interest" description="Disordered" evidence="1">
    <location>
        <begin position="1"/>
        <end position="22"/>
    </location>
</feature>
<sequence>MKDTADSTTNGLGNTNTCNVGVKRPLKYPLAPRIKTVDLPEDNSLHPINIRTGEGDQINDNLLLSST</sequence>
<reference evidence="2 3" key="1">
    <citation type="journal article" name="Sci. Rep.">
        <title>Telomere-to-telomere assembled and centromere annotated genomes of the two main subspecies of the button mushroom Agaricus bisporus reveal especially polymorphic chromosome ends.</title>
        <authorList>
            <person name="Sonnenberg A.S.M."/>
            <person name="Sedaghat-Telgerd N."/>
            <person name="Lavrijssen B."/>
            <person name="Ohm R.A."/>
            <person name="Hendrickx P.M."/>
            <person name="Scholtmeijer K."/>
            <person name="Baars J.J.P."/>
            <person name="van Peer A."/>
        </authorList>
    </citation>
    <scope>NUCLEOTIDE SEQUENCE [LARGE SCALE GENOMIC DNA]</scope>
    <source>
        <strain evidence="2 3">H119_p4</strain>
    </source>
</reference>
<feature type="compositionally biased region" description="Low complexity" evidence="1">
    <location>
        <begin position="8"/>
        <end position="21"/>
    </location>
</feature>
<evidence type="ECO:0000256" key="1">
    <source>
        <dbReference type="SAM" id="MobiDB-lite"/>
    </source>
</evidence>
<proteinExistence type="predicted"/>
<feature type="compositionally biased region" description="Polar residues" evidence="1">
    <location>
        <begin position="58"/>
        <end position="67"/>
    </location>
</feature>
<feature type="region of interest" description="Disordered" evidence="1">
    <location>
        <begin position="48"/>
        <end position="67"/>
    </location>
</feature>